<evidence type="ECO:0000313" key="7">
    <source>
        <dbReference type="Proteomes" id="UP000287144"/>
    </source>
</evidence>
<sequence>MAANPALLPEIVRDFRLEATTFQDDITIHTQPPGRRRRIEKWKRRKILGHGGYGVVWLEHKVENDDNAEVARRAVKVVRNNGHGPIHYVRELEALAKFSHDRYSECFVKFLGWYENPESDYIHIAMEYCPHGDLKKFLARNGGRLPEIEVRDIASQVLGGVVMMHRAGFANRDIKPANILIKSKPPSGWWVKICDFGLSKRAVGDFASDTTTVRGTPDFMPPEILGFSANPSGSDWFMVDMWCLGETVFQALTGQPVFGTPAAVGSYFKGRLGFPAQVLHSLNVSTQAESFIISLMEAWPPHRMTSETAIKHPWVLNMTLEKGIHVPEARDTEAKDSEGSYRYPFPQSKAPGDQLTEASGEWTTSMTLQSKLPPQHQAALHPHNLRTVSDAQSVLSPYNNPTNDSAKGLIDTSPRHHPRDSESGDVYVVDRDISKNQQEKVTYVRGSITDSELLRSLITRIKPNVIFHIASPIASLPASREDEFLGTNVKGTEVLLTVATESKSVRAFVYTSSVDIYTDPPFLDVVESHALWSDSDKSNEYNRTKAIADRLVREANGPQLRTVALRLGHAYGERHIQGMVEVLDMCEGSKNLVQVGSGENVMEVVSADNSSIAHVLAAKALVDPTRAEGKVDGEGFNISDGVPMPFWHHIKLIWKTALGQDELKNLTILPAWVMIVAVNVVEWILWIFTLNMVKPPVELRRVSLDYCLNTHTYSIDKARERLGFEPLSDHDAVLVESVKWMLRHRETMKKKE</sequence>
<keyword evidence="7" id="KW-1185">Reference proteome</keyword>
<gene>
    <name evidence="6" type="ORF">CEP52_009837</name>
</gene>
<dbReference type="Gene3D" id="3.40.50.720">
    <property type="entry name" value="NAD(P)-binding Rossmann-like Domain"/>
    <property type="match status" value="1"/>
</dbReference>
<accession>A0A428TAZ2</accession>
<feature type="region of interest" description="Disordered" evidence="3">
    <location>
        <begin position="331"/>
        <end position="355"/>
    </location>
</feature>
<dbReference type="GO" id="GO:0010506">
    <property type="term" value="P:regulation of autophagy"/>
    <property type="evidence" value="ECO:0007669"/>
    <property type="project" value="InterPro"/>
</dbReference>
<feature type="domain" description="Protein kinase" evidence="5">
    <location>
        <begin position="42"/>
        <end position="315"/>
    </location>
</feature>
<comment type="caution">
    <text evidence="6">The sequence shown here is derived from an EMBL/GenBank/DDBJ whole genome shotgun (WGS) entry which is preliminary data.</text>
</comment>
<dbReference type="PANTHER" id="PTHR24348">
    <property type="entry name" value="SERINE/THREONINE-PROTEIN KINASE UNC-51-RELATED"/>
    <property type="match status" value="1"/>
</dbReference>
<dbReference type="Gene3D" id="1.10.510.10">
    <property type="entry name" value="Transferase(Phosphotransferase) domain 1"/>
    <property type="match status" value="1"/>
</dbReference>
<proteinExistence type="predicted"/>
<dbReference type="GO" id="GO:0016616">
    <property type="term" value="F:oxidoreductase activity, acting on the CH-OH group of donors, NAD or NADP as acceptor"/>
    <property type="evidence" value="ECO:0007669"/>
    <property type="project" value="InterPro"/>
</dbReference>
<dbReference type="EMBL" id="NKCK01000107">
    <property type="protein sequence ID" value="RSL99212.1"/>
    <property type="molecule type" value="Genomic_DNA"/>
</dbReference>
<dbReference type="InterPro" id="IPR045269">
    <property type="entry name" value="Atg1-like"/>
</dbReference>
<dbReference type="InterPro" id="IPR002225">
    <property type="entry name" value="3Beta_OHSteriod_DH/Estase"/>
</dbReference>
<comment type="subcellular location">
    <subcellularLocation>
        <location evidence="1">Preautophagosomal structure membrane</location>
        <topology evidence="1">Peripheral membrane protein</topology>
    </subcellularLocation>
</comment>
<name>A0A428TAZ2_9HYPO</name>
<dbReference type="PROSITE" id="PS50011">
    <property type="entry name" value="PROTEIN_KINASE_DOM"/>
    <property type="match status" value="1"/>
</dbReference>
<evidence type="ECO:0000256" key="2">
    <source>
        <dbReference type="ARBA" id="ARBA00030237"/>
    </source>
</evidence>
<evidence type="ECO:0000256" key="3">
    <source>
        <dbReference type="SAM" id="MobiDB-lite"/>
    </source>
</evidence>
<dbReference type="GO" id="GO:0006694">
    <property type="term" value="P:steroid biosynthetic process"/>
    <property type="evidence" value="ECO:0007669"/>
    <property type="project" value="InterPro"/>
</dbReference>
<evidence type="ECO:0000259" key="5">
    <source>
        <dbReference type="PROSITE" id="PS50011"/>
    </source>
</evidence>
<dbReference type="AlphaFoldDB" id="A0A428TAZ2"/>
<dbReference type="Pfam" id="PF00069">
    <property type="entry name" value="Pkinase"/>
    <property type="match status" value="1"/>
</dbReference>
<dbReference type="PANTHER" id="PTHR24348:SF68">
    <property type="entry name" value="SERINE_THREONINE-PROTEIN KINASE ATG1C"/>
    <property type="match status" value="1"/>
</dbReference>
<dbReference type="InterPro" id="IPR036291">
    <property type="entry name" value="NAD(P)-bd_dom_sf"/>
</dbReference>
<keyword evidence="4" id="KW-1133">Transmembrane helix</keyword>
<dbReference type="SMART" id="SM00220">
    <property type="entry name" value="S_TKc"/>
    <property type="match status" value="1"/>
</dbReference>
<evidence type="ECO:0000256" key="4">
    <source>
        <dbReference type="SAM" id="Phobius"/>
    </source>
</evidence>
<dbReference type="InterPro" id="IPR011009">
    <property type="entry name" value="Kinase-like_dom_sf"/>
</dbReference>
<dbReference type="STRING" id="1325735.A0A428TAZ2"/>
<dbReference type="SUPFAM" id="SSF56112">
    <property type="entry name" value="Protein kinase-like (PK-like)"/>
    <property type="match status" value="1"/>
</dbReference>
<feature type="compositionally biased region" description="Polar residues" evidence="3">
    <location>
        <begin position="394"/>
        <end position="405"/>
    </location>
</feature>
<dbReference type="Proteomes" id="UP000287144">
    <property type="component" value="Unassembled WGS sequence"/>
</dbReference>
<dbReference type="InterPro" id="IPR000719">
    <property type="entry name" value="Prot_kinase_dom"/>
</dbReference>
<feature type="region of interest" description="Disordered" evidence="3">
    <location>
        <begin position="394"/>
        <end position="423"/>
    </location>
</feature>
<feature type="transmembrane region" description="Helical" evidence="4">
    <location>
        <begin position="671"/>
        <end position="693"/>
    </location>
</feature>
<organism evidence="6 7">
    <name type="scientific">Fusarium oligoseptatum</name>
    <dbReference type="NCBI Taxonomy" id="2604345"/>
    <lineage>
        <taxon>Eukaryota</taxon>
        <taxon>Fungi</taxon>
        <taxon>Dikarya</taxon>
        <taxon>Ascomycota</taxon>
        <taxon>Pezizomycotina</taxon>
        <taxon>Sordariomycetes</taxon>
        <taxon>Hypocreomycetidae</taxon>
        <taxon>Hypocreales</taxon>
        <taxon>Nectriaceae</taxon>
        <taxon>Fusarium</taxon>
        <taxon>Fusarium solani species complex</taxon>
    </lineage>
</organism>
<dbReference type="Pfam" id="PF01073">
    <property type="entry name" value="3Beta_HSD"/>
    <property type="match status" value="1"/>
</dbReference>
<reference evidence="6 7" key="1">
    <citation type="submission" date="2017-06" db="EMBL/GenBank/DDBJ databases">
        <title>Comparative genomic analysis of Ambrosia Fusariam Clade fungi.</title>
        <authorList>
            <person name="Stajich J.E."/>
            <person name="Carrillo J."/>
            <person name="Kijimoto T."/>
            <person name="Eskalen A."/>
            <person name="O'Donnell K."/>
            <person name="Kasson M."/>
        </authorList>
    </citation>
    <scope>NUCLEOTIDE SEQUENCE [LARGE SCALE GENOMIC DNA]</scope>
    <source>
        <strain evidence="6 7">NRRL62579</strain>
    </source>
</reference>
<dbReference type="GO" id="GO:0005524">
    <property type="term" value="F:ATP binding"/>
    <property type="evidence" value="ECO:0007669"/>
    <property type="project" value="InterPro"/>
</dbReference>
<dbReference type="GO" id="GO:0004674">
    <property type="term" value="F:protein serine/threonine kinase activity"/>
    <property type="evidence" value="ECO:0007669"/>
    <property type="project" value="InterPro"/>
</dbReference>
<dbReference type="GO" id="GO:0034045">
    <property type="term" value="C:phagophore assembly site membrane"/>
    <property type="evidence" value="ECO:0007669"/>
    <property type="project" value="UniProtKB-SubCell"/>
</dbReference>
<dbReference type="SUPFAM" id="SSF51735">
    <property type="entry name" value="NAD(P)-binding Rossmann-fold domains"/>
    <property type="match status" value="1"/>
</dbReference>
<evidence type="ECO:0000256" key="1">
    <source>
        <dbReference type="ARBA" id="ARBA00004623"/>
    </source>
</evidence>
<keyword evidence="4" id="KW-0472">Membrane</keyword>
<evidence type="ECO:0000313" key="6">
    <source>
        <dbReference type="EMBL" id="RSL99212.1"/>
    </source>
</evidence>
<protein>
    <recommendedName>
        <fullName evidence="2">Autophagy-related protein 1</fullName>
    </recommendedName>
</protein>
<keyword evidence="4" id="KW-0812">Transmembrane</keyword>